<protein>
    <submittedName>
        <fullName evidence="1">Uncharacterized protein</fullName>
    </submittedName>
</protein>
<proteinExistence type="predicted"/>
<sequence>MSLGEYRKCIANPMLQTYREETMRNSPLKREASRRSLRERWRMSLYLSRFEWHLEGFLQS</sequence>
<dbReference type="Proteomes" id="UP001501257">
    <property type="component" value="Unassembled WGS sequence"/>
</dbReference>
<keyword evidence="2" id="KW-1185">Reference proteome</keyword>
<gene>
    <name evidence="1" type="ORF">GCM10025778_31100</name>
</gene>
<dbReference type="EMBL" id="BAABLK010000081">
    <property type="protein sequence ID" value="GAA5228572.1"/>
    <property type="molecule type" value="Genomic_DNA"/>
</dbReference>
<comment type="caution">
    <text evidence="1">The sequence shown here is derived from an EMBL/GenBank/DDBJ whole genome shotgun (WGS) entry which is preliminary data.</text>
</comment>
<evidence type="ECO:0000313" key="1">
    <source>
        <dbReference type="EMBL" id="GAA5228572.1"/>
    </source>
</evidence>
<name>A0ABP9TPP5_9MICC</name>
<accession>A0ABP9TPP5</accession>
<organism evidence="1 2">
    <name type="scientific">Paeniglutamicibacter antarcticus</name>
    <dbReference type="NCBI Taxonomy" id="494023"/>
    <lineage>
        <taxon>Bacteria</taxon>
        <taxon>Bacillati</taxon>
        <taxon>Actinomycetota</taxon>
        <taxon>Actinomycetes</taxon>
        <taxon>Micrococcales</taxon>
        <taxon>Micrococcaceae</taxon>
        <taxon>Paeniglutamicibacter</taxon>
    </lineage>
</organism>
<evidence type="ECO:0000313" key="2">
    <source>
        <dbReference type="Proteomes" id="UP001501257"/>
    </source>
</evidence>
<reference evidence="2" key="1">
    <citation type="journal article" date="2019" name="Int. J. Syst. Evol. Microbiol.">
        <title>The Global Catalogue of Microorganisms (GCM) 10K type strain sequencing project: providing services to taxonomists for standard genome sequencing and annotation.</title>
        <authorList>
            <consortium name="The Broad Institute Genomics Platform"/>
            <consortium name="The Broad Institute Genome Sequencing Center for Infectious Disease"/>
            <person name="Wu L."/>
            <person name="Ma J."/>
        </authorList>
    </citation>
    <scope>NUCLEOTIDE SEQUENCE [LARGE SCALE GENOMIC DNA]</scope>
    <source>
        <strain evidence="2">JCM 18952</strain>
    </source>
</reference>